<organism evidence="1">
    <name type="scientific">Candidatus Moduliflexus flocculans</name>
    <dbReference type="NCBI Taxonomy" id="1499966"/>
    <lineage>
        <taxon>Bacteria</taxon>
        <taxon>Candidatus Moduliflexota</taxon>
        <taxon>Candidatus Moduliflexia</taxon>
        <taxon>Candidatus Moduliflexales</taxon>
        <taxon>Candidatus Moduliflexaceae</taxon>
    </lineage>
</organism>
<name>A0A0S6VT67_9BACT</name>
<sequence length="99" mass="11887">MDTAEIRFTWDEHKNRLNQKKDGISFVEAQTVFYDKLARLIDDPEHSLHEERAIMLGMSQRMRLLIVCHAYYAHEQVIRIISARKATKPEQRQYTEYYV</sequence>
<dbReference type="InterPro" id="IPR038573">
    <property type="entry name" value="BrnT_sf"/>
</dbReference>
<dbReference type="AlphaFoldDB" id="A0A0S6VT67"/>
<dbReference type="EMBL" id="DF820456">
    <property type="protein sequence ID" value="GAK50714.1"/>
    <property type="molecule type" value="Genomic_DNA"/>
</dbReference>
<dbReference type="InterPro" id="IPR007460">
    <property type="entry name" value="BrnT_toxin"/>
</dbReference>
<evidence type="ECO:0000313" key="2">
    <source>
        <dbReference type="Proteomes" id="UP000030700"/>
    </source>
</evidence>
<dbReference type="STRING" id="1499966.U14_01947"/>
<dbReference type="Proteomes" id="UP000030700">
    <property type="component" value="Unassembled WGS sequence"/>
</dbReference>
<dbReference type="Pfam" id="PF04365">
    <property type="entry name" value="BrnT_toxin"/>
    <property type="match status" value="1"/>
</dbReference>
<proteinExistence type="predicted"/>
<keyword evidence="2" id="KW-1185">Reference proteome</keyword>
<reference evidence="1" key="1">
    <citation type="journal article" date="2015" name="PeerJ">
        <title>First genomic representation of candidate bacterial phylum KSB3 points to enhanced environmental sensing as a trigger of wastewater bulking.</title>
        <authorList>
            <person name="Sekiguchi Y."/>
            <person name="Ohashi A."/>
            <person name="Parks D.H."/>
            <person name="Yamauchi T."/>
            <person name="Tyson G.W."/>
            <person name="Hugenholtz P."/>
        </authorList>
    </citation>
    <scope>NUCLEOTIDE SEQUENCE [LARGE SCALE GENOMIC DNA]</scope>
</reference>
<gene>
    <name evidence="1" type="ORF">U14_01947</name>
</gene>
<dbReference type="HOGENOM" id="CLU_149290_1_2_0"/>
<dbReference type="Gene3D" id="3.10.450.530">
    <property type="entry name" value="Ribonuclease toxin, BrnT, of type II toxin-antitoxin system"/>
    <property type="match status" value="1"/>
</dbReference>
<protein>
    <submittedName>
        <fullName evidence="1">Protein containing DUF497</fullName>
    </submittedName>
</protein>
<accession>A0A0S6VT67</accession>
<evidence type="ECO:0000313" key="1">
    <source>
        <dbReference type="EMBL" id="GAK50714.1"/>
    </source>
</evidence>